<reference evidence="1 2" key="1">
    <citation type="submission" date="2019-01" db="EMBL/GenBank/DDBJ databases">
        <title>Ktedonosporobacter rubrisoli SCAWS-G2.</title>
        <authorList>
            <person name="Huang Y."/>
            <person name="Yan B."/>
        </authorList>
    </citation>
    <scope>NUCLEOTIDE SEQUENCE [LARGE SCALE GENOMIC DNA]</scope>
    <source>
        <strain evidence="1 2">SCAWS-G2</strain>
    </source>
</reference>
<evidence type="ECO:0000313" key="1">
    <source>
        <dbReference type="EMBL" id="QBD80462.1"/>
    </source>
</evidence>
<dbReference type="AlphaFoldDB" id="A0A4P6JYA7"/>
<organism evidence="1 2">
    <name type="scientific">Ktedonosporobacter rubrisoli</name>
    <dbReference type="NCBI Taxonomy" id="2509675"/>
    <lineage>
        <taxon>Bacteria</taxon>
        <taxon>Bacillati</taxon>
        <taxon>Chloroflexota</taxon>
        <taxon>Ktedonobacteria</taxon>
        <taxon>Ktedonobacterales</taxon>
        <taxon>Ktedonosporobacteraceae</taxon>
        <taxon>Ktedonosporobacter</taxon>
    </lineage>
</organism>
<protein>
    <submittedName>
        <fullName evidence="1">Uncharacterized protein</fullName>
    </submittedName>
</protein>
<evidence type="ECO:0000313" key="2">
    <source>
        <dbReference type="Proteomes" id="UP000290365"/>
    </source>
</evidence>
<dbReference type="Proteomes" id="UP000290365">
    <property type="component" value="Chromosome"/>
</dbReference>
<name>A0A4P6JYA7_KTERU</name>
<keyword evidence="2" id="KW-1185">Reference proteome</keyword>
<dbReference type="EMBL" id="CP035758">
    <property type="protein sequence ID" value="QBD80462.1"/>
    <property type="molecule type" value="Genomic_DNA"/>
</dbReference>
<accession>A0A4P6JYA7</accession>
<dbReference type="KEGG" id="kbs:EPA93_32615"/>
<gene>
    <name evidence="1" type="ORF">EPA93_32615</name>
</gene>
<sequence length="78" mass="8696">MAESEIADLLQRIDQEYQAAQWALTGLAYGTARHDFINERLENLHALHEQVIKRVGPAAAPQFIARAYSASSSQDFPP</sequence>
<dbReference type="RefSeq" id="WP_129891526.1">
    <property type="nucleotide sequence ID" value="NZ_CP035758.1"/>
</dbReference>
<proteinExistence type="predicted"/>